<dbReference type="InterPro" id="IPR035418">
    <property type="entry name" value="AraC-bd_2"/>
</dbReference>
<reference evidence="3" key="1">
    <citation type="submission" date="2024-07" db="EMBL/GenBank/DDBJ databases">
        <authorList>
            <person name="Yu S.T."/>
        </authorList>
    </citation>
    <scope>NUCLEOTIDE SEQUENCE</scope>
    <source>
        <strain evidence="3">R41</strain>
    </source>
</reference>
<dbReference type="RefSeq" id="WP_369250246.1">
    <property type="nucleotide sequence ID" value="NZ_CP163443.1"/>
</dbReference>
<dbReference type="AlphaFoldDB" id="A0AB39RLY4"/>
<accession>A0AB39RLY4</accession>
<sequence length="142" mass="15499">MTTSFRTNEVDRARRLIGERFYANFMDVLGDTRRLDARFDFVRRGSVTVGVLNCGAEVRIRTGEIGAHPVDVPLSGHMDWPLVAALQEALVNGLLPTAGHGPPEELDRPAHLLRPAPPPWGASPSRTGRTSPARPRLTPSDA</sequence>
<organism evidence="3">
    <name type="scientific">Streptomyces sp. R41</name>
    <dbReference type="NCBI Taxonomy" id="3238632"/>
    <lineage>
        <taxon>Bacteria</taxon>
        <taxon>Bacillati</taxon>
        <taxon>Actinomycetota</taxon>
        <taxon>Actinomycetes</taxon>
        <taxon>Kitasatosporales</taxon>
        <taxon>Streptomycetaceae</taxon>
        <taxon>Streptomyces</taxon>
    </lineage>
</organism>
<gene>
    <name evidence="3" type="ORF">AB5J53_38595</name>
</gene>
<feature type="region of interest" description="Disordered" evidence="1">
    <location>
        <begin position="94"/>
        <end position="142"/>
    </location>
</feature>
<dbReference type="EMBL" id="CP163443">
    <property type="protein sequence ID" value="XDQ57177.1"/>
    <property type="molecule type" value="Genomic_DNA"/>
</dbReference>
<evidence type="ECO:0000313" key="3">
    <source>
        <dbReference type="EMBL" id="XDQ57177.1"/>
    </source>
</evidence>
<evidence type="ECO:0000259" key="2">
    <source>
        <dbReference type="Pfam" id="PF14525"/>
    </source>
</evidence>
<protein>
    <recommendedName>
        <fullName evidence="2">Transcription regulator HTH AraC- type ligand binding domain-containing protein</fullName>
    </recommendedName>
</protein>
<name>A0AB39RLY4_9ACTN</name>
<dbReference type="Pfam" id="PF14525">
    <property type="entry name" value="AraC_binding_2"/>
    <property type="match status" value="1"/>
</dbReference>
<proteinExistence type="predicted"/>
<evidence type="ECO:0000256" key="1">
    <source>
        <dbReference type="SAM" id="MobiDB-lite"/>
    </source>
</evidence>
<feature type="domain" description="Transcription regulator HTH AraC- type ligand binding" evidence="2">
    <location>
        <begin position="13"/>
        <end position="78"/>
    </location>
</feature>